<dbReference type="Proteomes" id="UP000617628">
    <property type="component" value="Unassembled WGS sequence"/>
</dbReference>
<comment type="caution">
    <text evidence="1">The sequence shown here is derived from an EMBL/GenBank/DDBJ whole genome shotgun (WGS) entry which is preliminary data.</text>
</comment>
<protein>
    <submittedName>
        <fullName evidence="1">Uncharacterized protein</fullName>
    </submittedName>
</protein>
<reference evidence="1" key="1">
    <citation type="submission" date="2021-01" db="EMBL/GenBank/DDBJ databases">
        <title>Modified the classification status of verrucomicrobia.</title>
        <authorList>
            <person name="Feng X."/>
        </authorList>
    </citation>
    <scope>NUCLEOTIDE SEQUENCE</scope>
    <source>
        <strain evidence="1">KCTC 13126</strain>
    </source>
</reference>
<name>A0A934RW76_9BACT</name>
<gene>
    <name evidence="1" type="ORF">JIN87_05505</name>
</gene>
<proteinExistence type="predicted"/>
<dbReference type="AlphaFoldDB" id="A0A934RW76"/>
<sequence length="314" mass="33798">MLLLLSGACMAGLWYLATLRGDLAGFKASYATKASQYDRYLAARPSPTRSNLEALEENYRELYEVFERTMGSLNLNTFDEAGFYGSTPVSRADWSFELHKYKENARYAALSNSIELSEEVDFGFDDYAAGGPPPENGKEVHEQIVIASNLLETLFDSGIRSFVKVQRGIKPNSGAGASVGGRPADRLFGDGEKFAVVPGQSLSIPGTIDSYVFRLVFRGQSIALRGFLNRIANSPLPFVVRGVEAGLASEGGEKVGLETLAENPFAQDASGIASQVAGVPIISDNTSLFVVTVEFLQLSVEVPAPDSEEGNNNA</sequence>
<dbReference type="EMBL" id="JAENIL010000008">
    <property type="protein sequence ID" value="MBK1876314.1"/>
    <property type="molecule type" value="Genomic_DNA"/>
</dbReference>
<evidence type="ECO:0000313" key="1">
    <source>
        <dbReference type="EMBL" id="MBK1876314.1"/>
    </source>
</evidence>
<organism evidence="1 2">
    <name type="scientific">Pelagicoccus mobilis</name>
    <dbReference type="NCBI Taxonomy" id="415221"/>
    <lineage>
        <taxon>Bacteria</taxon>
        <taxon>Pseudomonadati</taxon>
        <taxon>Verrucomicrobiota</taxon>
        <taxon>Opitutia</taxon>
        <taxon>Puniceicoccales</taxon>
        <taxon>Pelagicoccaceae</taxon>
        <taxon>Pelagicoccus</taxon>
    </lineage>
</organism>
<accession>A0A934RW76</accession>
<keyword evidence="2" id="KW-1185">Reference proteome</keyword>
<dbReference type="RefSeq" id="WP_200354529.1">
    <property type="nucleotide sequence ID" value="NZ_JAENIL010000008.1"/>
</dbReference>
<evidence type="ECO:0000313" key="2">
    <source>
        <dbReference type="Proteomes" id="UP000617628"/>
    </source>
</evidence>